<evidence type="ECO:0000313" key="4">
    <source>
        <dbReference type="Proteomes" id="UP000580250"/>
    </source>
</evidence>
<sequence length="252" mass="29079">MIKFFYFIYYFLNILLKVATNVSETQKEICGELEIHKQHHINPNNSVLLRIEEDQKVANLNECLARCCNLTNCSAITFTGFQTLNLNSTNTQKCLLFFCTNNSSSSNIGGRCHFTKGTNEEINFGLLSVEMLRETFNNETNLLNKHEKINGEDLQLNGEIEEITTQIIYKETTNHSFMDLSTWDEMFPLDPQHVPVWIIGLAIVVLVVGFGIILGLFCYFIFYKSYRSRMRSAEFSRKKVQMLHAFNPTTIK</sequence>
<protein>
    <submittedName>
        <fullName evidence="3">Uncharacterized protein</fullName>
    </submittedName>
</protein>
<feature type="chain" id="PRO_5027722993" evidence="2">
    <location>
        <begin position="21"/>
        <end position="252"/>
    </location>
</feature>
<proteinExistence type="predicted"/>
<evidence type="ECO:0000256" key="2">
    <source>
        <dbReference type="SAM" id="SignalP"/>
    </source>
</evidence>
<dbReference type="Proteomes" id="UP000580250">
    <property type="component" value="Unassembled WGS sequence"/>
</dbReference>
<comment type="caution">
    <text evidence="3">The sequence shown here is derived from an EMBL/GenBank/DDBJ whole genome shotgun (WGS) entry which is preliminary data.</text>
</comment>
<keyword evidence="2" id="KW-0732">Signal</keyword>
<name>A0A6V7XNC3_MELEN</name>
<evidence type="ECO:0000313" key="3">
    <source>
        <dbReference type="EMBL" id="CAD2200839.1"/>
    </source>
</evidence>
<keyword evidence="1" id="KW-0812">Transmembrane</keyword>
<dbReference type="AlphaFoldDB" id="A0A6V7XNC3"/>
<keyword evidence="1" id="KW-0472">Membrane</keyword>
<evidence type="ECO:0000256" key="1">
    <source>
        <dbReference type="SAM" id="Phobius"/>
    </source>
</evidence>
<accession>A0A6V7XNC3</accession>
<dbReference type="OrthoDB" id="5844878at2759"/>
<feature type="transmembrane region" description="Helical" evidence="1">
    <location>
        <begin position="196"/>
        <end position="222"/>
    </location>
</feature>
<dbReference type="EMBL" id="CAJEWN010001909">
    <property type="protein sequence ID" value="CAD2200839.1"/>
    <property type="molecule type" value="Genomic_DNA"/>
</dbReference>
<reference evidence="3 4" key="1">
    <citation type="submission" date="2020-08" db="EMBL/GenBank/DDBJ databases">
        <authorList>
            <person name="Koutsovoulos G."/>
            <person name="Danchin GJ E."/>
        </authorList>
    </citation>
    <scope>NUCLEOTIDE SEQUENCE [LARGE SCALE GENOMIC DNA]</scope>
</reference>
<feature type="signal peptide" evidence="2">
    <location>
        <begin position="1"/>
        <end position="20"/>
    </location>
</feature>
<organism evidence="3 4">
    <name type="scientific">Meloidogyne enterolobii</name>
    <name type="common">Root-knot nematode worm</name>
    <name type="synonym">Meloidogyne mayaguensis</name>
    <dbReference type="NCBI Taxonomy" id="390850"/>
    <lineage>
        <taxon>Eukaryota</taxon>
        <taxon>Metazoa</taxon>
        <taxon>Ecdysozoa</taxon>
        <taxon>Nematoda</taxon>
        <taxon>Chromadorea</taxon>
        <taxon>Rhabditida</taxon>
        <taxon>Tylenchina</taxon>
        <taxon>Tylenchomorpha</taxon>
        <taxon>Tylenchoidea</taxon>
        <taxon>Meloidogynidae</taxon>
        <taxon>Meloidogyninae</taxon>
        <taxon>Meloidogyne</taxon>
    </lineage>
</organism>
<keyword evidence="1" id="KW-1133">Transmembrane helix</keyword>
<gene>
    <name evidence="3" type="ORF">MENT_LOCUS54330</name>
</gene>